<keyword evidence="4" id="KW-0249">Electron transport</keyword>
<dbReference type="Proteomes" id="UP000570595">
    <property type="component" value="Unassembled WGS sequence"/>
</dbReference>
<dbReference type="PANTHER" id="PTHR23130:SF171">
    <property type="entry name" value="OS01G0895300 PROTEIN"/>
    <property type="match status" value="1"/>
</dbReference>
<evidence type="ECO:0000313" key="10">
    <source>
        <dbReference type="EMBL" id="KAF4664432.1"/>
    </source>
</evidence>
<keyword evidence="2" id="KW-0813">Transport</keyword>
<dbReference type="Pfam" id="PF03188">
    <property type="entry name" value="Cytochrom_B561"/>
    <property type="match status" value="1"/>
</dbReference>
<gene>
    <name evidence="10" type="ORF">FOZ61_000820</name>
</gene>
<feature type="transmembrane region" description="Helical" evidence="8">
    <location>
        <begin position="615"/>
        <end position="637"/>
    </location>
</feature>
<dbReference type="SUPFAM" id="SSF50965">
    <property type="entry name" value="Galactose oxidase, central domain"/>
    <property type="match status" value="1"/>
</dbReference>
<feature type="domain" description="Cytochrome b561" evidence="9">
    <location>
        <begin position="519"/>
        <end position="717"/>
    </location>
</feature>
<evidence type="ECO:0000256" key="8">
    <source>
        <dbReference type="SAM" id="Phobius"/>
    </source>
</evidence>
<evidence type="ECO:0000256" key="2">
    <source>
        <dbReference type="ARBA" id="ARBA00022448"/>
    </source>
</evidence>
<protein>
    <recommendedName>
        <fullName evidence="9">Cytochrome b561 domain-containing protein</fullName>
    </recommendedName>
</protein>
<sequence>MAQHGRYQNHDRHSTDGLDLLTAPESSPDGMILVFDTIRSTTLTGALTGWLFDFVFPEKDSDQALPSPCRDRSLSTFEGNTDFREDLLTGVCPLMVVANNKDARNSWQWRGGEAPLPRPPTYVDRFVVGEPCPRWTCGVNGNDAAAKDAMYTVRNRLLIYHILSQSAWNEFFLQQTDYWVLQEGLGGWKAQELEVGAISAPFRWEVLDNGGGPGARDRPAIGYDPLRRNLISFGGRSGGSLFQDTWYFNLDSQTWTLVNVANPPAARFDAISGYDVATGLFAISTGDAAPVFFNDLWVLVDYAGPNPQWRRIDAQSTRSFEPRYGCGGGLAMDGYIYISLGFDGATRFGDTFRFRLSNTSGGSWEEVSNTFQYGINEPHARCLVGNAVLPGTNYGKFVMFGGCANGGKHGGPCPAYDTWTLDQSMSWDRQADAPVPTVFGDLAAWGTDKVIMYGGAGPDLDQPISITDQTPADVHVLDLNANDWESYKAELPSGIPGLTPQSSAIAFHRMVVAGINPPAVLLFGGRINGRVLMLTGGPSGSPISSGWFYFSWIWLHGIFMFAAWGLCLPIGAFIFRYFRHKKFAWPAHLALQSIGLVFSIVGFIASFYTGGTFDFAHAYIGIIVFILGCLQPINAAFRCHPRGRNFLCKIDYGKRYIFNAFHQIGGRAALLLGIVNIMLGIPLAQLQVGWLIGVGVWFAVLIFGHFVCELLRMRGVLPRIPRSYNELYLPGPLKKLHTHAHRDEDLIAAPPKEAGSAPTTGDH</sequence>
<feature type="transmembrane region" description="Helical" evidence="8">
    <location>
        <begin position="664"/>
        <end position="684"/>
    </location>
</feature>
<dbReference type="OrthoDB" id="2419613at2759"/>
<dbReference type="Gene3D" id="1.20.120.1770">
    <property type="match status" value="1"/>
</dbReference>
<organism evidence="10 11">
    <name type="scientific">Perkinsus olseni</name>
    <name type="common">Perkinsus atlanticus</name>
    <dbReference type="NCBI Taxonomy" id="32597"/>
    <lineage>
        <taxon>Eukaryota</taxon>
        <taxon>Sar</taxon>
        <taxon>Alveolata</taxon>
        <taxon>Perkinsozoa</taxon>
        <taxon>Perkinsea</taxon>
        <taxon>Perkinsida</taxon>
        <taxon>Perkinsidae</taxon>
        <taxon>Perkinsus</taxon>
    </lineage>
</organism>
<keyword evidence="6 8" id="KW-0472">Membrane</keyword>
<feature type="transmembrane region" description="Helical" evidence="8">
    <location>
        <begin position="690"/>
        <end position="711"/>
    </location>
</feature>
<dbReference type="Gene3D" id="2.120.10.80">
    <property type="entry name" value="Kelch-type beta propeller"/>
    <property type="match status" value="2"/>
</dbReference>
<proteinExistence type="predicted"/>
<name>A0A7J6LYS0_PEROL</name>
<dbReference type="InterPro" id="IPR011043">
    <property type="entry name" value="Gal_Oxase/kelch_b-propeller"/>
</dbReference>
<evidence type="ECO:0000256" key="1">
    <source>
        <dbReference type="ARBA" id="ARBA00004370"/>
    </source>
</evidence>
<dbReference type="Pfam" id="PF24681">
    <property type="entry name" value="Kelch_KLHDC2_KLHL20_DRC7"/>
    <property type="match status" value="1"/>
</dbReference>
<comment type="caution">
    <text evidence="10">The sequence shown here is derived from an EMBL/GenBank/DDBJ whole genome shotgun (WGS) entry which is preliminary data.</text>
</comment>
<evidence type="ECO:0000313" key="11">
    <source>
        <dbReference type="Proteomes" id="UP000570595"/>
    </source>
</evidence>
<keyword evidence="5 8" id="KW-1133">Transmembrane helix</keyword>
<feature type="transmembrane region" description="Helical" evidence="8">
    <location>
        <begin position="587"/>
        <end position="609"/>
    </location>
</feature>
<reference evidence="10 11" key="1">
    <citation type="submission" date="2020-04" db="EMBL/GenBank/DDBJ databases">
        <title>Perkinsus olseni comparative genomics.</title>
        <authorList>
            <person name="Bogema D.R."/>
        </authorList>
    </citation>
    <scope>NUCLEOTIDE SEQUENCE [LARGE SCALE GENOMIC DNA]</scope>
    <source>
        <strain evidence="10">ATCC PRA-179</strain>
    </source>
</reference>
<keyword evidence="3 8" id="KW-0812">Transmembrane</keyword>
<dbReference type="PROSITE" id="PS50939">
    <property type="entry name" value="CYTOCHROME_B561"/>
    <property type="match status" value="1"/>
</dbReference>
<dbReference type="SMART" id="SM00665">
    <property type="entry name" value="B561"/>
    <property type="match status" value="1"/>
</dbReference>
<evidence type="ECO:0000256" key="5">
    <source>
        <dbReference type="ARBA" id="ARBA00022989"/>
    </source>
</evidence>
<evidence type="ECO:0000259" key="9">
    <source>
        <dbReference type="PROSITE" id="PS50939"/>
    </source>
</evidence>
<dbReference type="AlphaFoldDB" id="A0A7J6LYS0"/>
<dbReference type="InterPro" id="IPR015915">
    <property type="entry name" value="Kelch-typ_b-propeller"/>
</dbReference>
<dbReference type="GO" id="GO:0016020">
    <property type="term" value="C:membrane"/>
    <property type="evidence" value="ECO:0007669"/>
    <property type="project" value="UniProtKB-SubCell"/>
</dbReference>
<dbReference type="EMBL" id="JABAHT010000117">
    <property type="protein sequence ID" value="KAF4664432.1"/>
    <property type="molecule type" value="Genomic_DNA"/>
</dbReference>
<dbReference type="PANTHER" id="PTHR23130">
    <property type="entry name" value="CYTOCHROME B561 AND DOMON DOMAIN-CONTAINING PROTEIN"/>
    <property type="match status" value="1"/>
</dbReference>
<dbReference type="InterPro" id="IPR006593">
    <property type="entry name" value="Cyt_b561/ferric_Rdtase_TM"/>
</dbReference>
<evidence type="ECO:0000256" key="6">
    <source>
        <dbReference type="ARBA" id="ARBA00023136"/>
    </source>
</evidence>
<evidence type="ECO:0000256" key="7">
    <source>
        <dbReference type="SAM" id="MobiDB-lite"/>
    </source>
</evidence>
<evidence type="ECO:0000256" key="3">
    <source>
        <dbReference type="ARBA" id="ARBA00022692"/>
    </source>
</evidence>
<comment type="subcellular location">
    <subcellularLocation>
        <location evidence="1">Membrane</location>
    </subcellularLocation>
</comment>
<feature type="transmembrane region" description="Helical" evidence="8">
    <location>
        <begin position="547"/>
        <end position="575"/>
    </location>
</feature>
<feature type="region of interest" description="Disordered" evidence="7">
    <location>
        <begin position="1"/>
        <end position="22"/>
    </location>
</feature>
<dbReference type="CDD" id="cd08760">
    <property type="entry name" value="Cyt_b561_FRRS1_like"/>
    <property type="match status" value="1"/>
</dbReference>
<evidence type="ECO:0000256" key="4">
    <source>
        <dbReference type="ARBA" id="ARBA00022982"/>
    </source>
</evidence>
<accession>A0A7J6LYS0</accession>